<dbReference type="Ensembl" id="ENSOKIT00005125505.1">
    <property type="protein sequence ID" value="ENSOKIP00005117392.1"/>
    <property type="gene ID" value="ENSOKIG00005050768.1"/>
</dbReference>
<reference evidence="2" key="2">
    <citation type="submission" date="2025-09" db="UniProtKB">
        <authorList>
            <consortium name="Ensembl"/>
        </authorList>
    </citation>
    <scope>IDENTIFICATION</scope>
</reference>
<evidence type="ECO:0000313" key="3">
    <source>
        <dbReference type="Proteomes" id="UP000694557"/>
    </source>
</evidence>
<evidence type="ECO:0000256" key="1">
    <source>
        <dbReference type="SAM" id="MobiDB-lite"/>
    </source>
</evidence>
<proteinExistence type="predicted"/>
<feature type="compositionally biased region" description="Basic and acidic residues" evidence="1">
    <location>
        <begin position="84"/>
        <end position="94"/>
    </location>
</feature>
<keyword evidence="3" id="KW-1185">Reference proteome</keyword>
<dbReference type="AlphaFoldDB" id="A0A8C7LW02"/>
<organism evidence="2 3">
    <name type="scientific">Oncorhynchus kisutch</name>
    <name type="common">Coho salmon</name>
    <name type="synonym">Salmo kisutch</name>
    <dbReference type="NCBI Taxonomy" id="8019"/>
    <lineage>
        <taxon>Eukaryota</taxon>
        <taxon>Metazoa</taxon>
        <taxon>Chordata</taxon>
        <taxon>Craniata</taxon>
        <taxon>Vertebrata</taxon>
        <taxon>Euteleostomi</taxon>
        <taxon>Actinopterygii</taxon>
        <taxon>Neopterygii</taxon>
        <taxon>Teleostei</taxon>
        <taxon>Protacanthopterygii</taxon>
        <taxon>Salmoniformes</taxon>
        <taxon>Salmonidae</taxon>
        <taxon>Salmoninae</taxon>
        <taxon>Oncorhynchus</taxon>
    </lineage>
</organism>
<protein>
    <submittedName>
        <fullName evidence="2">Uncharacterized protein</fullName>
    </submittedName>
</protein>
<name>A0A8C7LW02_ONCKI</name>
<accession>A0A8C7LW02</accession>
<feature type="region of interest" description="Disordered" evidence="1">
    <location>
        <begin position="81"/>
        <end position="102"/>
    </location>
</feature>
<dbReference type="Proteomes" id="UP000694557">
    <property type="component" value="Unassembled WGS sequence"/>
</dbReference>
<sequence length="129" mass="14622">MTRGAPGTSCGGGASLFSWVCHSVTGVERSRQEAVAGLQLLNLFKHHRSKRDVTQTLLCCKYIFINKMAQGEPKVQNIKYSRKCQRDSSQENKKQRQMAGVTTDWLKRIKKERNSTNELLTSDYLMKPG</sequence>
<reference evidence="2" key="1">
    <citation type="submission" date="2025-08" db="UniProtKB">
        <authorList>
            <consortium name="Ensembl"/>
        </authorList>
    </citation>
    <scope>IDENTIFICATION</scope>
</reference>
<evidence type="ECO:0000313" key="2">
    <source>
        <dbReference type="Ensembl" id="ENSOKIP00005117392.1"/>
    </source>
</evidence>